<dbReference type="VEuPathDB" id="VectorBase:GPAI001895"/>
<dbReference type="EnsemblMetazoa" id="GPAI001895-RA">
    <property type="protein sequence ID" value="GPAI001895-PA"/>
    <property type="gene ID" value="GPAI001895"/>
</dbReference>
<proteinExistence type="predicted"/>
<name>A0A1A9Z2Q2_GLOPL</name>
<organism evidence="2 3">
    <name type="scientific">Glossina pallidipes</name>
    <name type="common">Tsetse fly</name>
    <dbReference type="NCBI Taxonomy" id="7398"/>
    <lineage>
        <taxon>Eukaryota</taxon>
        <taxon>Metazoa</taxon>
        <taxon>Ecdysozoa</taxon>
        <taxon>Arthropoda</taxon>
        <taxon>Hexapoda</taxon>
        <taxon>Insecta</taxon>
        <taxon>Pterygota</taxon>
        <taxon>Neoptera</taxon>
        <taxon>Endopterygota</taxon>
        <taxon>Diptera</taxon>
        <taxon>Brachycera</taxon>
        <taxon>Muscomorpha</taxon>
        <taxon>Hippoboscoidea</taxon>
        <taxon>Glossinidae</taxon>
        <taxon>Glossina</taxon>
    </lineage>
</organism>
<dbReference type="Proteomes" id="UP000092445">
    <property type="component" value="Unassembled WGS sequence"/>
</dbReference>
<sequence length="175" mass="19875">MRAAEATFSFIPRDKKNLSLNPCTFTITYHHHHHSYVILFLNDSEHQKFTSPLSIKVPFLYTNVRNNRQKEAILVIKNSNGTTSISFKINCVRSTDEKFDTFKPSRVLFPVNNGTPSMNKGRLPSLAIKKSPLLRNLIVPCLRDILVAGPSKDKSTSTMQSLASRPNDISFERIR</sequence>
<reference evidence="2" key="2">
    <citation type="submission" date="2020-05" db="UniProtKB">
        <authorList>
            <consortium name="EnsemblMetazoa"/>
        </authorList>
    </citation>
    <scope>IDENTIFICATION</scope>
    <source>
        <strain evidence="2">IAEA</strain>
    </source>
</reference>
<feature type="region of interest" description="Disordered" evidence="1">
    <location>
        <begin position="150"/>
        <end position="175"/>
    </location>
</feature>
<evidence type="ECO:0000256" key="1">
    <source>
        <dbReference type="SAM" id="MobiDB-lite"/>
    </source>
</evidence>
<dbReference type="AlphaFoldDB" id="A0A1A9Z2Q2"/>
<accession>A0A1A9Z2Q2</accession>
<reference evidence="3" key="1">
    <citation type="submission" date="2014-03" db="EMBL/GenBank/DDBJ databases">
        <authorList>
            <person name="Aksoy S."/>
            <person name="Warren W."/>
            <person name="Wilson R.K."/>
        </authorList>
    </citation>
    <scope>NUCLEOTIDE SEQUENCE [LARGE SCALE GENOMIC DNA]</scope>
    <source>
        <strain evidence="3">IAEA</strain>
    </source>
</reference>
<protein>
    <submittedName>
        <fullName evidence="2">Uncharacterized protein</fullName>
    </submittedName>
</protein>
<evidence type="ECO:0000313" key="2">
    <source>
        <dbReference type="EnsemblMetazoa" id="GPAI001895-PA"/>
    </source>
</evidence>
<keyword evidence="3" id="KW-1185">Reference proteome</keyword>
<evidence type="ECO:0000313" key="3">
    <source>
        <dbReference type="Proteomes" id="UP000092445"/>
    </source>
</evidence>